<evidence type="ECO:0000256" key="7">
    <source>
        <dbReference type="PROSITE-ProRule" id="PRU00042"/>
    </source>
</evidence>
<evidence type="ECO:0000256" key="2">
    <source>
        <dbReference type="ARBA" id="ARBA00022723"/>
    </source>
</evidence>
<feature type="domain" description="C2H2-type" evidence="9">
    <location>
        <begin position="304"/>
        <end position="331"/>
    </location>
</feature>
<dbReference type="InterPro" id="IPR036236">
    <property type="entry name" value="Znf_C2H2_sf"/>
</dbReference>
<protein>
    <recommendedName>
        <fullName evidence="9">C2H2-type domain-containing protein</fullName>
    </recommendedName>
</protein>
<proteinExistence type="predicted"/>
<organism evidence="10 11">
    <name type="scientific">Neogobius melanostomus</name>
    <name type="common">round goby</name>
    <dbReference type="NCBI Taxonomy" id="47308"/>
    <lineage>
        <taxon>Eukaryota</taxon>
        <taxon>Metazoa</taxon>
        <taxon>Chordata</taxon>
        <taxon>Craniata</taxon>
        <taxon>Vertebrata</taxon>
        <taxon>Euteleostomi</taxon>
        <taxon>Actinopterygii</taxon>
        <taxon>Neopterygii</taxon>
        <taxon>Teleostei</taxon>
        <taxon>Neoteleostei</taxon>
        <taxon>Acanthomorphata</taxon>
        <taxon>Gobiaria</taxon>
        <taxon>Gobiiformes</taxon>
        <taxon>Gobioidei</taxon>
        <taxon>Gobiidae</taxon>
        <taxon>Benthophilinae</taxon>
        <taxon>Neogobiini</taxon>
        <taxon>Neogobius</taxon>
    </lineage>
</organism>
<dbReference type="PANTHER" id="PTHR24381:SF393">
    <property type="entry name" value="CHROMATIN-LINKED ADAPTOR FOR MSL PROTEINS, ISOFORM B"/>
    <property type="match status" value="1"/>
</dbReference>
<evidence type="ECO:0000313" key="11">
    <source>
        <dbReference type="Proteomes" id="UP000694523"/>
    </source>
</evidence>
<dbReference type="Gene3D" id="3.30.160.60">
    <property type="entry name" value="Classic Zinc Finger"/>
    <property type="match status" value="7"/>
</dbReference>
<feature type="domain" description="C2H2-type" evidence="9">
    <location>
        <begin position="358"/>
        <end position="385"/>
    </location>
</feature>
<feature type="domain" description="C2H2-type" evidence="9">
    <location>
        <begin position="499"/>
        <end position="526"/>
    </location>
</feature>
<evidence type="ECO:0000256" key="5">
    <source>
        <dbReference type="ARBA" id="ARBA00022833"/>
    </source>
</evidence>
<dbReference type="Pfam" id="PF13894">
    <property type="entry name" value="zf-C2H2_4"/>
    <property type="match status" value="2"/>
</dbReference>
<evidence type="ECO:0000256" key="1">
    <source>
        <dbReference type="ARBA" id="ARBA00004123"/>
    </source>
</evidence>
<feature type="domain" description="C2H2-type" evidence="9">
    <location>
        <begin position="442"/>
        <end position="469"/>
    </location>
</feature>
<evidence type="ECO:0000256" key="3">
    <source>
        <dbReference type="ARBA" id="ARBA00022737"/>
    </source>
</evidence>
<keyword evidence="5" id="KW-0862">Zinc</keyword>
<dbReference type="GO" id="GO:0005634">
    <property type="term" value="C:nucleus"/>
    <property type="evidence" value="ECO:0007669"/>
    <property type="project" value="UniProtKB-SubCell"/>
</dbReference>
<reference evidence="10" key="1">
    <citation type="submission" date="2025-08" db="UniProtKB">
        <authorList>
            <consortium name="Ensembl"/>
        </authorList>
    </citation>
    <scope>IDENTIFICATION</scope>
</reference>
<dbReference type="GO" id="GO:0008270">
    <property type="term" value="F:zinc ion binding"/>
    <property type="evidence" value="ECO:0007669"/>
    <property type="project" value="UniProtKB-KW"/>
</dbReference>
<keyword evidence="6" id="KW-0539">Nucleus</keyword>
<dbReference type="PANTHER" id="PTHR24381">
    <property type="entry name" value="ZINC FINGER PROTEIN"/>
    <property type="match status" value="1"/>
</dbReference>
<feature type="compositionally biased region" description="Basic residues" evidence="8">
    <location>
        <begin position="95"/>
        <end position="104"/>
    </location>
</feature>
<dbReference type="PROSITE" id="PS00028">
    <property type="entry name" value="ZINC_FINGER_C2H2_1"/>
    <property type="match status" value="8"/>
</dbReference>
<dbReference type="Pfam" id="PF00096">
    <property type="entry name" value="zf-C2H2"/>
    <property type="match status" value="3"/>
</dbReference>
<dbReference type="Ensembl" id="ENSNMLT00000023917.1">
    <property type="protein sequence ID" value="ENSNMLP00000021329.1"/>
    <property type="gene ID" value="ENSNMLG00000013845.1"/>
</dbReference>
<feature type="domain" description="C2H2-type" evidence="9">
    <location>
        <begin position="470"/>
        <end position="497"/>
    </location>
</feature>
<feature type="compositionally biased region" description="Basic and acidic residues" evidence="8">
    <location>
        <begin position="277"/>
        <end position="297"/>
    </location>
</feature>
<dbReference type="InterPro" id="IPR013087">
    <property type="entry name" value="Znf_C2H2_type"/>
</dbReference>
<evidence type="ECO:0000256" key="8">
    <source>
        <dbReference type="SAM" id="MobiDB-lite"/>
    </source>
</evidence>
<dbReference type="SMART" id="SM00355">
    <property type="entry name" value="ZnF_C2H2"/>
    <property type="match status" value="9"/>
</dbReference>
<evidence type="ECO:0000313" key="10">
    <source>
        <dbReference type="Ensembl" id="ENSNMLP00000021329.1"/>
    </source>
</evidence>
<feature type="region of interest" description="Disordered" evidence="8">
    <location>
        <begin position="227"/>
        <end position="246"/>
    </location>
</feature>
<dbReference type="SUPFAM" id="SSF57667">
    <property type="entry name" value="beta-beta-alpha zinc fingers"/>
    <property type="match status" value="5"/>
</dbReference>
<reference evidence="10" key="2">
    <citation type="submission" date="2025-09" db="UniProtKB">
        <authorList>
            <consortium name="Ensembl"/>
        </authorList>
    </citation>
    <scope>IDENTIFICATION</scope>
</reference>
<feature type="region of interest" description="Disordered" evidence="8">
    <location>
        <begin position="1"/>
        <end position="104"/>
    </location>
</feature>
<dbReference type="AlphaFoldDB" id="A0A8C6TI92"/>
<evidence type="ECO:0000256" key="4">
    <source>
        <dbReference type="ARBA" id="ARBA00022771"/>
    </source>
</evidence>
<evidence type="ECO:0000259" key="9">
    <source>
        <dbReference type="PROSITE" id="PS50157"/>
    </source>
</evidence>
<accession>A0A8C6TI92</accession>
<dbReference type="GO" id="GO:0000981">
    <property type="term" value="F:DNA-binding transcription factor activity, RNA polymerase II-specific"/>
    <property type="evidence" value="ECO:0007669"/>
    <property type="project" value="TreeGrafter"/>
</dbReference>
<keyword evidence="11" id="KW-1185">Reference proteome</keyword>
<keyword evidence="2" id="KW-0479">Metal-binding</keyword>
<feature type="compositionally biased region" description="Acidic residues" evidence="8">
    <location>
        <begin position="24"/>
        <end position="37"/>
    </location>
</feature>
<sequence>MMCFHSIGENEVDGPAKTVSQNSELEESDCALADDSESSSAFREEGLTDDSVNNVHNKKGKRRRQLPEQYRSNNNMTDGDSDGIEKNSDNEWKPNKNKKLRSSNVKKNRLIKLRVGLLNSPGTDLSNNAFSLESPVQTTMCQQNLTECDFINQLRSIFPELGENTPFDAYLDNSTNKSVPHLSNKMTLNELYKAFKAQEQKRFDFYLQKREHGDTLTNTTLLFVEKPTTNGLEEATPLETEGTSNLRDEMCNIAVTMDSTAKSDDDDDDDWKPTQNSKDEEHSADPKSEKNDRKDTGEQRLNCDTCQVCGYIFRSSTLLTKHALSHLDNPKRKCGVCGKQFESSEELKTHLETHQKLHQCEICGRYFVSFVSLQKHIDTHRIEKPCQCNICQKVFASNKLLKEHKLHHRNYKPYKCDMCPQSYKFKTGLDNHYRKHTDDKLYCCDVCGKSLTTYRGLSQHKLIHSGEKNYSCQQCGKKFYTEMFRKRHEKVHTVREKKHLCDICSKTFLSKDGLESHLKMHNNSNIVKCSICDKFLRGHIYGHMKTHTGEKPFGCKECARNLNARLILKPTHWLSMIISNL</sequence>
<keyword evidence="4 7" id="KW-0863">Zinc-finger</keyword>
<feature type="domain" description="C2H2-type" evidence="9">
    <location>
        <begin position="414"/>
        <end position="441"/>
    </location>
</feature>
<feature type="compositionally biased region" description="Basic and acidic residues" evidence="8">
    <location>
        <begin position="83"/>
        <end position="94"/>
    </location>
</feature>
<name>A0A8C6TI92_9GOBI</name>
<dbReference type="Pfam" id="PF13912">
    <property type="entry name" value="zf-C2H2_6"/>
    <property type="match status" value="1"/>
</dbReference>
<dbReference type="PROSITE" id="PS50157">
    <property type="entry name" value="ZINC_FINGER_C2H2_2"/>
    <property type="match status" value="8"/>
</dbReference>
<feature type="domain" description="C2H2-type" evidence="9">
    <location>
        <begin position="386"/>
        <end position="413"/>
    </location>
</feature>
<dbReference type="GO" id="GO:0000977">
    <property type="term" value="F:RNA polymerase II transcription regulatory region sequence-specific DNA binding"/>
    <property type="evidence" value="ECO:0007669"/>
    <property type="project" value="TreeGrafter"/>
</dbReference>
<comment type="subcellular location">
    <subcellularLocation>
        <location evidence="1">Nucleus</location>
    </subcellularLocation>
</comment>
<keyword evidence="3" id="KW-0677">Repeat</keyword>
<feature type="region of interest" description="Disordered" evidence="8">
    <location>
        <begin position="258"/>
        <end position="297"/>
    </location>
</feature>
<feature type="domain" description="C2H2-type" evidence="9">
    <location>
        <begin position="332"/>
        <end position="359"/>
    </location>
</feature>
<dbReference type="Proteomes" id="UP000694523">
    <property type="component" value="Unplaced"/>
</dbReference>
<evidence type="ECO:0000256" key="6">
    <source>
        <dbReference type="ARBA" id="ARBA00023242"/>
    </source>
</evidence>